<evidence type="ECO:0000256" key="4">
    <source>
        <dbReference type="ARBA" id="ARBA00023136"/>
    </source>
</evidence>
<gene>
    <name evidence="5" type="ORF">F3Y22_tig00116925pilonHSYRG00014</name>
</gene>
<name>A0A6A2XS65_HIBSY</name>
<dbReference type="Proteomes" id="UP000436088">
    <property type="component" value="Unassembled WGS sequence"/>
</dbReference>
<evidence type="ECO:0000313" key="6">
    <source>
        <dbReference type="Proteomes" id="UP000436088"/>
    </source>
</evidence>
<evidence type="ECO:0000256" key="2">
    <source>
        <dbReference type="ARBA" id="ARBA00022692"/>
    </source>
</evidence>
<comment type="subcellular location">
    <subcellularLocation>
        <location evidence="1">Membrane</location>
        <topology evidence="1">Multi-pass membrane protein</topology>
    </subcellularLocation>
</comment>
<dbReference type="EMBL" id="VEPZ02001723">
    <property type="protein sequence ID" value="KAE8661249.1"/>
    <property type="molecule type" value="Genomic_DNA"/>
</dbReference>
<dbReference type="PANTHER" id="PTHR11040">
    <property type="entry name" value="ZINC/IRON TRANSPORTER"/>
    <property type="match status" value="1"/>
</dbReference>
<dbReference type="InterPro" id="IPR036188">
    <property type="entry name" value="FAD/NAD-bd_sf"/>
</dbReference>
<dbReference type="PANTHER" id="PTHR11040:SF181">
    <property type="entry name" value="ZINC TRANSPORTER 1"/>
    <property type="match status" value="1"/>
</dbReference>
<dbReference type="GO" id="GO:0005385">
    <property type="term" value="F:zinc ion transmembrane transporter activity"/>
    <property type="evidence" value="ECO:0007669"/>
    <property type="project" value="TreeGrafter"/>
</dbReference>
<dbReference type="InterPro" id="IPR003689">
    <property type="entry name" value="ZIP"/>
</dbReference>
<protein>
    <submittedName>
        <fullName evidence="5">Zinc transporter 1</fullName>
    </submittedName>
</protein>
<keyword evidence="3" id="KW-1133">Transmembrane helix</keyword>
<keyword evidence="6" id="KW-1185">Reference proteome</keyword>
<organism evidence="5 6">
    <name type="scientific">Hibiscus syriacus</name>
    <name type="common">Rose of Sharon</name>
    <dbReference type="NCBI Taxonomy" id="106335"/>
    <lineage>
        <taxon>Eukaryota</taxon>
        <taxon>Viridiplantae</taxon>
        <taxon>Streptophyta</taxon>
        <taxon>Embryophyta</taxon>
        <taxon>Tracheophyta</taxon>
        <taxon>Spermatophyta</taxon>
        <taxon>Magnoliopsida</taxon>
        <taxon>eudicotyledons</taxon>
        <taxon>Gunneridae</taxon>
        <taxon>Pentapetalae</taxon>
        <taxon>rosids</taxon>
        <taxon>malvids</taxon>
        <taxon>Malvales</taxon>
        <taxon>Malvaceae</taxon>
        <taxon>Malvoideae</taxon>
        <taxon>Hibiscus</taxon>
    </lineage>
</organism>
<dbReference type="Pfam" id="PF02535">
    <property type="entry name" value="Zip"/>
    <property type="match status" value="1"/>
</dbReference>
<keyword evidence="4" id="KW-0472">Membrane</keyword>
<sequence>MGKIPFLRFHCYDVGHGDINDGRVCDGYYKRQYSSNHKQVDPGDEEHAGHVHVHAHATHGHAHGSAESPSDQDLLVSQLIRQRIISQVLEVGIVVHSVVIGISLGASQSADTTRPLVAALSFYQFFEGMGLQGCISQGSEAFYGHEEMLRFIENFFRDFGLMELVRFEREVVRVKLVDEVSHKWVVESRTRDNESRWE</sequence>
<reference evidence="5" key="1">
    <citation type="submission" date="2019-09" db="EMBL/GenBank/DDBJ databases">
        <title>Draft genome information of white flower Hibiscus syriacus.</title>
        <authorList>
            <person name="Kim Y.-M."/>
        </authorList>
    </citation>
    <scope>NUCLEOTIDE SEQUENCE [LARGE SCALE GENOMIC DNA]</scope>
    <source>
        <strain evidence="5">YM2019G1</strain>
    </source>
</reference>
<evidence type="ECO:0000256" key="3">
    <source>
        <dbReference type="ARBA" id="ARBA00022989"/>
    </source>
</evidence>
<dbReference type="AlphaFoldDB" id="A0A6A2XS65"/>
<evidence type="ECO:0000256" key="1">
    <source>
        <dbReference type="ARBA" id="ARBA00004141"/>
    </source>
</evidence>
<keyword evidence="2" id="KW-0812">Transmembrane</keyword>
<comment type="caution">
    <text evidence="5">The sequence shown here is derived from an EMBL/GenBank/DDBJ whole genome shotgun (WGS) entry which is preliminary data.</text>
</comment>
<proteinExistence type="predicted"/>
<accession>A0A6A2XS65</accession>
<evidence type="ECO:0000313" key="5">
    <source>
        <dbReference type="EMBL" id="KAE8661249.1"/>
    </source>
</evidence>
<dbReference type="Gene3D" id="3.50.50.60">
    <property type="entry name" value="FAD/NAD(P)-binding domain"/>
    <property type="match status" value="1"/>
</dbReference>
<dbReference type="GO" id="GO:0005886">
    <property type="term" value="C:plasma membrane"/>
    <property type="evidence" value="ECO:0007669"/>
    <property type="project" value="TreeGrafter"/>
</dbReference>